<evidence type="ECO:0000259" key="2">
    <source>
        <dbReference type="Pfam" id="PF09822"/>
    </source>
</evidence>
<dbReference type="Pfam" id="PF09822">
    <property type="entry name" value="ABC_transp_aux"/>
    <property type="match status" value="1"/>
</dbReference>
<feature type="transmembrane region" description="Helical" evidence="1">
    <location>
        <begin position="20"/>
        <end position="39"/>
    </location>
</feature>
<evidence type="ECO:0000313" key="3">
    <source>
        <dbReference type="EMBL" id="RBL90233.1"/>
    </source>
</evidence>
<proteinExistence type="predicted"/>
<keyword evidence="1" id="KW-0812">Transmembrane</keyword>
<sequence>MKTIIKIAKTELRTLFYSPIVWFLMIAFLVQCALTYMGLLERYLNYQEAGGISATFIANLTQRIFLSQDGFFNSVMDKLYLYIPLLTMGLVSRETSSGTMRLLYSSPVKVWQIVLGKYAATMVYSLMMVGIAAIFMVAGVFNIQSVDVGMLLSATLGFYLLLCTYAAIGLFMSCLSTYQVVAAISTFVAIAALSYVGSLWQNIDFVRDLTYFLSLSGRAHKLLGGLISTGDVLYFVLVTAMFLAFSYLKLKGGMESKPMIVKGARYVVVFMLVLLLGYFSSRPRFTGYYDATALKSNTLTPKLQNITKAFDDGPLEIIAYNNLLNRNYYMGLPQARNGFIGRWGTYLRFKPDINFQFVNYYDSTYDDSQDDLKYYKGKSLKEIAEQKAKAQKLDINIFRTPAEIRKMIDLKPELSRFVMQLRYKNKTTFLRVFKDMEFFPGESEIAAAFKRLQQSRMPKIAFLTGELERSIHNSGDREYKKLNNEPTFRHALINQGFDVDTVNAQAADIPTDITALVVADPKASLSETVLTKLRKYIDNGGNLLIAGEPGKQAVLNPLLQSLGVQLMDGIIAQPGKDMAPDMALPYLTSTAATFTQQVGKAYKDSLRVSMPGATGLTWDNNSGFTVKPLLISDATQSWIKKDKLVTDSGQIVFSAANGDDKRSVPLALSLSRKVHGKEQRIIVTGDADCISNSELTAVHGDKQFANFYFSTSLFSWLSYGEFPIYTILPEGNDKKINITASGLEVQKIFLLWVLPGLLLALGAAILIRRKRR</sequence>
<comment type="caution">
    <text evidence="3">The sequence shown here is derived from an EMBL/GenBank/DDBJ whole genome shotgun (WGS) entry which is preliminary data.</text>
</comment>
<organism evidence="3 4">
    <name type="scientific">Chitinophaga flava</name>
    <dbReference type="NCBI Taxonomy" id="2259036"/>
    <lineage>
        <taxon>Bacteria</taxon>
        <taxon>Pseudomonadati</taxon>
        <taxon>Bacteroidota</taxon>
        <taxon>Chitinophagia</taxon>
        <taxon>Chitinophagales</taxon>
        <taxon>Chitinophagaceae</taxon>
        <taxon>Chitinophaga</taxon>
    </lineage>
</organism>
<dbReference type="SUPFAM" id="SSF52317">
    <property type="entry name" value="Class I glutamine amidotransferase-like"/>
    <property type="match status" value="1"/>
</dbReference>
<protein>
    <submittedName>
        <fullName evidence="3">ABC transporter</fullName>
    </submittedName>
</protein>
<feature type="transmembrane region" description="Helical" evidence="1">
    <location>
        <begin position="180"/>
        <end position="203"/>
    </location>
</feature>
<accession>A0A365XV85</accession>
<dbReference type="InterPro" id="IPR029062">
    <property type="entry name" value="Class_I_gatase-like"/>
</dbReference>
<dbReference type="AlphaFoldDB" id="A0A365XV85"/>
<feature type="transmembrane region" description="Helical" evidence="1">
    <location>
        <begin position="749"/>
        <end position="767"/>
    </location>
</feature>
<dbReference type="Pfam" id="PF12679">
    <property type="entry name" value="ABC2_membrane_2"/>
    <property type="match status" value="1"/>
</dbReference>
<gene>
    <name evidence="3" type="ORF">DF182_27600</name>
</gene>
<dbReference type="OrthoDB" id="609779at2"/>
<feature type="transmembrane region" description="Helical" evidence="1">
    <location>
        <begin position="260"/>
        <end position="279"/>
    </location>
</feature>
<keyword evidence="1" id="KW-1133">Transmembrane helix</keyword>
<keyword evidence="1" id="KW-0472">Membrane</keyword>
<dbReference type="RefSeq" id="WP_113618983.1">
    <property type="nucleotide sequence ID" value="NZ_QFFJ01000002.1"/>
</dbReference>
<evidence type="ECO:0000313" key="4">
    <source>
        <dbReference type="Proteomes" id="UP000253410"/>
    </source>
</evidence>
<name>A0A365XV85_9BACT</name>
<reference evidence="3 4" key="1">
    <citation type="submission" date="2018-05" db="EMBL/GenBank/DDBJ databases">
        <title>Chitinophaga sp. K3CV102501T nov., isolated from isolated from a monsoon evergreen broad-leaved forest soil.</title>
        <authorList>
            <person name="Lv Y."/>
        </authorList>
    </citation>
    <scope>NUCLEOTIDE SEQUENCE [LARGE SCALE GENOMIC DNA]</scope>
    <source>
        <strain evidence="3 4">GDMCC 1.1325</strain>
    </source>
</reference>
<dbReference type="GO" id="GO:0005886">
    <property type="term" value="C:plasma membrane"/>
    <property type="evidence" value="ECO:0007669"/>
    <property type="project" value="UniProtKB-SubCell"/>
</dbReference>
<dbReference type="Proteomes" id="UP000253410">
    <property type="component" value="Unassembled WGS sequence"/>
</dbReference>
<dbReference type="GO" id="GO:0140359">
    <property type="term" value="F:ABC-type transporter activity"/>
    <property type="evidence" value="ECO:0007669"/>
    <property type="project" value="InterPro"/>
</dbReference>
<dbReference type="EMBL" id="QFFJ01000002">
    <property type="protein sequence ID" value="RBL90233.1"/>
    <property type="molecule type" value="Genomic_DNA"/>
</dbReference>
<dbReference type="CDD" id="cd03143">
    <property type="entry name" value="A4_beta-galactosidase_middle_domain"/>
    <property type="match status" value="1"/>
</dbReference>
<keyword evidence="4" id="KW-1185">Reference proteome</keyword>
<feature type="transmembrane region" description="Helical" evidence="1">
    <location>
        <begin position="118"/>
        <end position="143"/>
    </location>
</feature>
<evidence type="ECO:0000256" key="1">
    <source>
        <dbReference type="SAM" id="Phobius"/>
    </source>
</evidence>
<feature type="domain" description="ABC-type uncharacterised transport system" evidence="2">
    <location>
        <begin position="458"/>
        <end position="694"/>
    </location>
</feature>
<feature type="transmembrane region" description="Helical" evidence="1">
    <location>
        <begin position="149"/>
        <end position="168"/>
    </location>
</feature>
<feature type="transmembrane region" description="Helical" evidence="1">
    <location>
        <begin position="223"/>
        <end position="248"/>
    </location>
</feature>
<dbReference type="InterPro" id="IPR019196">
    <property type="entry name" value="ABC_transp_unknown"/>
</dbReference>